<keyword evidence="4" id="KW-0378">Hydrolase</keyword>
<accession>A0A6J6MVI3</accession>
<organism evidence="7">
    <name type="scientific">freshwater metagenome</name>
    <dbReference type="NCBI Taxonomy" id="449393"/>
    <lineage>
        <taxon>unclassified sequences</taxon>
        <taxon>metagenomes</taxon>
        <taxon>ecological metagenomes</taxon>
    </lineage>
</organism>
<reference evidence="7" key="1">
    <citation type="submission" date="2020-05" db="EMBL/GenBank/DDBJ databases">
        <authorList>
            <person name="Chiriac C."/>
            <person name="Salcher M."/>
            <person name="Ghai R."/>
            <person name="Kavagutti S V."/>
        </authorList>
    </citation>
    <scope>NUCLEOTIDE SEQUENCE</scope>
</reference>
<feature type="domain" description="Metallo-beta-lactamase" evidence="6">
    <location>
        <begin position="32"/>
        <end position="236"/>
    </location>
</feature>
<dbReference type="GO" id="GO:0016787">
    <property type="term" value="F:hydrolase activity"/>
    <property type="evidence" value="ECO:0007669"/>
    <property type="project" value="UniProtKB-KW"/>
</dbReference>
<evidence type="ECO:0000256" key="1">
    <source>
        <dbReference type="ARBA" id="ARBA00001947"/>
    </source>
</evidence>
<sequence>MVNRQRLSGHPISLTVLDFGLFTVHANGRIIGIPGFLIVTSAGEKVLLDTGFAKKYADDVEAASAEDNLGEFGKVLELTQENQPEAQLAKMGIRKSDLDLLIISHTHIDHVGNIGAFPGVPILIGAGERALPKPIYWRGKQPLEWPDSEYILVDEDFDLGPGFKVLHAPGHTPGELALLIDLPETGSVLLTSDAISRESEVAEGCLDSTNPEEALATAHRILKLAKDRDAFVIYGHGPEQWKELKKAPESYR</sequence>
<dbReference type="InterPro" id="IPR036866">
    <property type="entry name" value="RibonucZ/Hydroxyglut_hydro"/>
</dbReference>
<dbReference type="Gene3D" id="3.60.15.10">
    <property type="entry name" value="Ribonuclease Z/Hydroxyacylglutathione hydrolase-like"/>
    <property type="match status" value="1"/>
</dbReference>
<proteinExistence type="inferred from homology"/>
<dbReference type="CDD" id="cd07729">
    <property type="entry name" value="AHL_lactonase_MBL-fold"/>
    <property type="match status" value="1"/>
</dbReference>
<evidence type="ECO:0000256" key="2">
    <source>
        <dbReference type="ARBA" id="ARBA00007749"/>
    </source>
</evidence>
<dbReference type="Pfam" id="PF00753">
    <property type="entry name" value="Lactamase_B"/>
    <property type="match status" value="1"/>
</dbReference>
<evidence type="ECO:0000259" key="6">
    <source>
        <dbReference type="SMART" id="SM00849"/>
    </source>
</evidence>
<dbReference type="SMART" id="SM00849">
    <property type="entry name" value="Lactamase_B"/>
    <property type="match status" value="1"/>
</dbReference>
<comment type="cofactor">
    <cofactor evidence="1">
        <name>Zn(2+)</name>
        <dbReference type="ChEBI" id="CHEBI:29105"/>
    </cofactor>
</comment>
<name>A0A6J6MVI3_9ZZZZ</name>
<dbReference type="EMBL" id="CAEZWY010000130">
    <property type="protein sequence ID" value="CAB4677108.1"/>
    <property type="molecule type" value="Genomic_DNA"/>
</dbReference>
<evidence type="ECO:0000256" key="3">
    <source>
        <dbReference type="ARBA" id="ARBA00022723"/>
    </source>
</evidence>
<dbReference type="InterPro" id="IPR051013">
    <property type="entry name" value="MBL_superfamily_lactonases"/>
</dbReference>
<evidence type="ECO:0000313" key="7">
    <source>
        <dbReference type="EMBL" id="CAB4677108.1"/>
    </source>
</evidence>
<evidence type="ECO:0000256" key="5">
    <source>
        <dbReference type="ARBA" id="ARBA00022833"/>
    </source>
</evidence>
<comment type="similarity">
    <text evidence="2">Belongs to the metallo-beta-lactamase superfamily.</text>
</comment>
<evidence type="ECO:0000256" key="4">
    <source>
        <dbReference type="ARBA" id="ARBA00022801"/>
    </source>
</evidence>
<dbReference type="GO" id="GO:0046872">
    <property type="term" value="F:metal ion binding"/>
    <property type="evidence" value="ECO:0007669"/>
    <property type="project" value="UniProtKB-KW"/>
</dbReference>
<gene>
    <name evidence="7" type="ORF">UFOPK2312_00927</name>
</gene>
<keyword evidence="3" id="KW-0479">Metal-binding</keyword>
<dbReference type="AlphaFoldDB" id="A0A6J6MVI3"/>
<protein>
    <submittedName>
        <fullName evidence="7">Unannotated protein</fullName>
    </submittedName>
</protein>
<dbReference type="PANTHER" id="PTHR42978">
    <property type="entry name" value="QUORUM-QUENCHING LACTONASE YTNP-RELATED-RELATED"/>
    <property type="match status" value="1"/>
</dbReference>
<keyword evidence="5" id="KW-0862">Zinc</keyword>
<dbReference type="SUPFAM" id="SSF56281">
    <property type="entry name" value="Metallo-hydrolase/oxidoreductase"/>
    <property type="match status" value="1"/>
</dbReference>
<dbReference type="InterPro" id="IPR001279">
    <property type="entry name" value="Metallo-B-lactamas"/>
</dbReference>
<dbReference type="PANTHER" id="PTHR42978:SF2">
    <property type="entry name" value="102 KBASES UNSTABLE REGION: FROM 1 TO 119443"/>
    <property type="match status" value="1"/>
</dbReference>